<dbReference type="InterPro" id="IPR003817">
    <property type="entry name" value="PS_Dcarbxylase"/>
</dbReference>
<evidence type="ECO:0000256" key="9">
    <source>
        <dbReference type="ARBA" id="ARBA00023264"/>
    </source>
</evidence>
<keyword evidence="5" id="KW-0472">Membrane</keyword>
<evidence type="ECO:0000256" key="6">
    <source>
        <dbReference type="ARBA" id="ARBA00023145"/>
    </source>
</evidence>
<keyword evidence="6" id="KW-0865">Zymogen</keyword>
<evidence type="ECO:0000256" key="8">
    <source>
        <dbReference type="ARBA" id="ARBA00023239"/>
    </source>
</evidence>
<keyword evidence="7" id="KW-0594">Phospholipid biosynthesis</keyword>
<keyword evidence="2" id="KW-0444">Lipid biosynthesis</keyword>
<keyword evidence="8" id="KW-0456">Lyase</keyword>
<evidence type="ECO:0000256" key="3">
    <source>
        <dbReference type="ARBA" id="ARBA00022793"/>
    </source>
</evidence>
<comment type="caution">
    <text evidence="11">The sequence shown here is derived from an EMBL/GenBank/DDBJ whole genome shotgun (WGS) entry which is preliminary data.</text>
</comment>
<keyword evidence="9" id="KW-1208">Phospholipid metabolism</keyword>
<evidence type="ECO:0000313" key="11">
    <source>
        <dbReference type="EMBL" id="MFC3832460.1"/>
    </source>
</evidence>
<sequence length="221" mass="23417">MRLRPLLPLAVLGSAVWYVRRVHRFRDPVRLPPAHTDAVLSPADGVVCFVRRVSNGQIETAGSARPVHAFAGDVATDGWLLGVVIGPLDVHYTYLPVGGTVGTIAHTPASAAAPLLPLQVQAGLLARQPTDLLDAPGMWHNERLAVTVHADMGDMTVTMVAPGPPLDAMPYVKQGDRARAGYKLAFLPRGGLVTIALPAHMTPLVSVGDHVTGMQTVFARA</sequence>
<name>A0ABV7Z630_9DEIO</name>
<organism evidence="11 12">
    <name type="scientific">Deinococcus rufus</name>
    <dbReference type="NCBI Taxonomy" id="2136097"/>
    <lineage>
        <taxon>Bacteria</taxon>
        <taxon>Thermotogati</taxon>
        <taxon>Deinococcota</taxon>
        <taxon>Deinococci</taxon>
        <taxon>Deinococcales</taxon>
        <taxon>Deinococcaceae</taxon>
        <taxon>Deinococcus</taxon>
    </lineage>
</organism>
<protein>
    <submittedName>
        <fullName evidence="11">Phosphatidylserine decarboxylase</fullName>
    </submittedName>
</protein>
<evidence type="ECO:0000256" key="1">
    <source>
        <dbReference type="ARBA" id="ARBA00022475"/>
    </source>
</evidence>
<keyword evidence="4" id="KW-0443">Lipid metabolism</keyword>
<evidence type="ECO:0000256" key="4">
    <source>
        <dbReference type="ARBA" id="ARBA00023098"/>
    </source>
</evidence>
<evidence type="ECO:0000256" key="5">
    <source>
        <dbReference type="ARBA" id="ARBA00023136"/>
    </source>
</evidence>
<keyword evidence="10" id="KW-0670">Pyruvate</keyword>
<evidence type="ECO:0000256" key="2">
    <source>
        <dbReference type="ARBA" id="ARBA00022516"/>
    </source>
</evidence>
<evidence type="ECO:0000256" key="10">
    <source>
        <dbReference type="ARBA" id="ARBA00023317"/>
    </source>
</evidence>
<accession>A0ABV7Z630</accession>
<dbReference type="EMBL" id="JBHRZG010000006">
    <property type="protein sequence ID" value="MFC3832460.1"/>
    <property type="molecule type" value="Genomic_DNA"/>
</dbReference>
<proteinExistence type="predicted"/>
<keyword evidence="12" id="KW-1185">Reference proteome</keyword>
<dbReference type="RefSeq" id="WP_322474152.1">
    <property type="nucleotide sequence ID" value="NZ_JBHRZG010000006.1"/>
</dbReference>
<gene>
    <name evidence="11" type="ORF">ACFOSB_06275</name>
</gene>
<evidence type="ECO:0000256" key="7">
    <source>
        <dbReference type="ARBA" id="ARBA00023209"/>
    </source>
</evidence>
<reference evidence="12" key="1">
    <citation type="journal article" date="2019" name="Int. J. Syst. Evol. Microbiol.">
        <title>The Global Catalogue of Microorganisms (GCM) 10K type strain sequencing project: providing services to taxonomists for standard genome sequencing and annotation.</title>
        <authorList>
            <consortium name="The Broad Institute Genomics Platform"/>
            <consortium name="The Broad Institute Genome Sequencing Center for Infectious Disease"/>
            <person name="Wu L."/>
            <person name="Ma J."/>
        </authorList>
    </citation>
    <scope>NUCLEOTIDE SEQUENCE [LARGE SCALE GENOMIC DNA]</scope>
    <source>
        <strain evidence="12">CCTCC AB 2017081</strain>
    </source>
</reference>
<keyword evidence="1" id="KW-1003">Cell membrane</keyword>
<dbReference type="Proteomes" id="UP001595803">
    <property type="component" value="Unassembled WGS sequence"/>
</dbReference>
<keyword evidence="3" id="KW-0210">Decarboxylase</keyword>
<dbReference type="Pfam" id="PF02666">
    <property type="entry name" value="PS_Dcarbxylase"/>
    <property type="match status" value="1"/>
</dbReference>
<dbReference type="InterPro" id="IPR033175">
    <property type="entry name" value="PSD-A"/>
</dbReference>
<evidence type="ECO:0000313" key="12">
    <source>
        <dbReference type="Proteomes" id="UP001595803"/>
    </source>
</evidence>
<dbReference type="PANTHER" id="PTHR35809">
    <property type="entry name" value="ARCHAETIDYLSERINE DECARBOXYLASE PROENZYME-RELATED"/>
    <property type="match status" value="1"/>
</dbReference>
<dbReference type="PANTHER" id="PTHR35809:SF1">
    <property type="entry name" value="ARCHAETIDYLSERINE DECARBOXYLASE PROENZYME-RELATED"/>
    <property type="match status" value="1"/>
</dbReference>